<gene>
    <name evidence="1" type="ORF">QFC24_004504</name>
</gene>
<keyword evidence="2" id="KW-1185">Reference proteome</keyword>
<proteinExistence type="predicted"/>
<organism evidence="1 2">
    <name type="scientific">Naganishia onofrii</name>
    <dbReference type="NCBI Taxonomy" id="1851511"/>
    <lineage>
        <taxon>Eukaryota</taxon>
        <taxon>Fungi</taxon>
        <taxon>Dikarya</taxon>
        <taxon>Basidiomycota</taxon>
        <taxon>Agaricomycotina</taxon>
        <taxon>Tremellomycetes</taxon>
        <taxon>Filobasidiales</taxon>
        <taxon>Filobasidiaceae</taxon>
        <taxon>Naganishia</taxon>
    </lineage>
</organism>
<dbReference type="Proteomes" id="UP001234202">
    <property type="component" value="Unassembled WGS sequence"/>
</dbReference>
<evidence type="ECO:0000313" key="1">
    <source>
        <dbReference type="EMBL" id="KAJ9121922.1"/>
    </source>
</evidence>
<accession>A0ACC2XGS3</accession>
<reference evidence="1" key="1">
    <citation type="submission" date="2023-04" db="EMBL/GenBank/DDBJ databases">
        <title>Draft Genome sequencing of Naganishia species isolated from polar environments using Oxford Nanopore Technology.</title>
        <authorList>
            <person name="Leo P."/>
            <person name="Venkateswaran K."/>
        </authorList>
    </citation>
    <scope>NUCLEOTIDE SEQUENCE</scope>
    <source>
        <strain evidence="1">DBVPG 5303</strain>
    </source>
</reference>
<sequence length="124" mass="13657">MHVMNDPTGINAVGGISEDDLELYDQVYALLSKAVKGGKLILKKPTESTNEGIAKTTWKTFKTPSHPNDPMVKQYFKDECLEQLIALLRQLGPIDDPTSHKPFMDGRLASLSDRGVEKVSQVAS</sequence>
<evidence type="ECO:0000313" key="2">
    <source>
        <dbReference type="Proteomes" id="UP001234202"/>
    </source>
</evidence>
<comment type="caution">
    <text evidence="1">The sequence shown here is derived from an EMBL/GenBank/DDBJ whole genome shotgun (WGS) entry which is preliminary data.</text>
</comment>
<protein>
    <submittedName>
        <fullName evidence="1">Uncharacterized protein</fullName>
    </submittedName>
</protein>
<name>A0ACC2XGS3_9TREE</name>
<dbReference type="EMBL" id="JASBWV010000016">
    <property type="protein sequence ID" value="KAJ9121922.1"/>
    <property type="molecule type" value="Genomic_DNA"/>
</dbReference>